<evidence type="ECO:0000256" key="3">
    <source>
        <dbReference type="ARBA" id="ARBA00023004"/>
    </source>
</evidence>
<dbReference type="EMBL" id="CP089982">
    <property type="protein sequence ID" value="WXA91847.1"/>
    <property type="molecule type" value="Genomic_DNA"/>
</dbReference>
<evidence type="ECO:0000313" key="7">
    <source>
        <dbReference type="Proteomes" id="UP001379533"/>
    </source>
</evidence>
<keyword evidence="3" id="KW-0408">Iron</keyword>
<keyword evidence="2" id="KW-0378">Hydrolase</keyword>
<dbReference type="InterPro" id="IPR029052">
    <property type="entry name" value="Metallo-depent_PP-like"/>
</dbReference>
<organism evidence="6 7">
    <name type="scientific">Pendulispora brunnea</name>
    <dbReference type="NCBI Taxonomy" id="2905690"/>
    <lineage>
        <taxon>Bacteria</taxon>
        <taxon>Pseudomonadati</taxon>
        <taxon>Myxococcota</taxon>
        <taxon>Myxococcia</taxon>
        <taxon>Myxococcales</taxon>
        <taxon>Sorangiineae</taxon>
        <taxon>Pendulisporaceae</taxon>
        <taxon>Pendulispora</taxon>
    </lineage>
</organism>
<accession>A0ABZ2JZE3</accession>
<proteinExistence type="inferred from homology"/>
<protein>
    <submittedName>
        <fullName evidence="6">Metallophosphoesterase</fullName>
    </submittedName>
</protein>
<dbReference type="Pfam" id="PF00149">
    <property type="entry name" value="Metallophos"/>
    <property type="match status" value="1"/>
</dbReference>
<reference evidence="6 7" key="1">
    <citation type="submission" date="2021-12" db="EMBL/GenBank/DDBJ databases">
        <title>Discovery of the Pendulisporaceae a myxobacterial family with distinct sporulation behavior and unique specialized metabolism.</title>
        <authorList>
            <person name="Garcia R."/>
            <person name="Popoff A."/>
            <person name="Bader C.D."/>
            <person name="Loehr J."/>
            <person name="Walesch S."/>
            <person name="Walt C."/>
            <person name="Boldt J."/>
            <person name="Bunk B."/>
            <person name="Haeckl F.J.F.P.J."/>
            <person name="Gunesch A.P."/>
            <person name="Birkelbach J."/>
            <person name="Nuebel U."/>
            <person name="Pietschmann T."/>
            <person name="Bach T."/>
            <person name="Mueller R."/>
        </authorList>
    </citation>
    <scope>NUCLEOTIDE SEQUENCE [LARGE SCALE GENOMIC DNA]</scope>
    <source>
        <strain evidence="6 7">MSr12523</strain>
    </source>
</reference>
<dbReference type="InterPro" id="IPR004843">
    <property type="entry name" value="Calcineurin-like_PHP"/>
</dbReference>
<gene>
    <name evidence="6" type="ORF">LZC95_36020</name>
</gene>
<dbReference type="Proteomes" id="UP001379533">
    <property type="component" value="Chromosome"/>
</dbReference>
<dbReference type="Gene3D" id="3.60.21.10">
    <property type="match status" value="1"/>
</dbReference>
<evidence type="ECO:0000256" key="4">
    <source>
        <dbReference type="ARBA" id="ARBA00025742"/>
    </source>
</evidence>
<evidence type="ECO:0000259" key="5">
    <source>
        <dbReference type="Pfam" id="PF00149"/>
    </source>
</evidence>
<name>A0ABZ2JZE3_9BACT</name>
<dbReference type="SUPFAM" id="SSF56300">
    <property type="entry name" value="Metallo-dependent phosphatases"/>
    <property type="match status" value="1"/>
</dbReference>
<keyword evidence="7" id="KW-1185">Reference proteome</keyword>
<feature type="domain" description="Calcineurin-like phosphoesterase" evidence="5">
    <location>
        <begin position="6"/>
        <end position="122"/>
    </location>
</feature>
<evidence type="ECO:0000256" key="2">
    <source>
        <dbReference type="ARBA" id="ARBA00022801"/>
    </source>
</evidence>
<evidence type="ECO:0000256" key="1">
    <source>
        <dbReference type="ARBA" id="ARBA00022723"/>
    </source>
</evidence>
<keyword evidence="1" id="KW-0479">Metal-binding</keyword>
<dbReference type="PANTHER" id="PTHR42988">
    <property type="entry name" value="PHOSPHOHYDROLASE"/>
    <property type="match status" value="1"/>
</dbReference>
<evidence type="ECO:0000313" key="6">
    <source>
        <dbReference type="EMBL" id="WXA91847.1"/>
    </source>
</evidence>
<dbReference type="RefSeq" id="WP_394842465.1">
    <property type="nucleotide sequence ID" value="NZ_CP089982.1"/>
</dbReference>
<sequence length="533" mass="57590">MSDALLLHLSDLHFCQNKERDPGPLLRQLLCKAVGTVVEEAGPDVRVGLVVTGDLIDSSETPPERIAEVFQSFVGDLRQVLGSAPIVLLPGNHDRRIGGVFAPWSTRAMQDLAAAVSGDGCTYVHAPNADEPLAHPVHELSSVLGVQVVAYDSTHAIEGKVSAGGLFRTTDLLAVPGIVGCDKPVVLLLHHHLVPTPVTDVGVMDTSHTTWFERTFVQRFLPWLVSFADREELFMTALGAGTTLTLLNSLGSATVVLHGHKHYPTARLLRATQAGDGDVLIASAGSSGTLEHYRALGPQERTFLWPSFNAVTFRGDDVSIETIFFSPKGTRPNVRQTLARATRKGPSWDGAPVQGPVISEVRVESDEAEFLLTPGGVGLWDVSCVRRLGAPHNSVRPYQEPLEALPRAGITGERVGVEPSGRVTLLVQPGETSYRATSALVRNVGEARRRHLGEAFSPFQSVSLKVRRGARLARLVLRGLPRAAEITFGTLTDLNTGQERPVRLEPADDGVALVVPFCPARRLLRIHWPLETA</sequence>
<dbReference type="InterPro" id="IPR050884">
    <property type="entry name" value="CNP_phosphodiesterase-III"/>
</dbReference>
<comment type="similarity">
    <text evidence="4">Belongs to the cyclic nucleotide phosphodiesterase class-III family.</text>
</comment>
<dbReference type="PANTHER" id="PTHR42988:SF2">
    <property type="entry name" value="CYCLIC NUCLEOTIDE PHOSPHODIESTERASE CBUA0032-RELATED"/>
    <property type="match status" value="1"/>
</dbReference>